<dbReference type="PANTHER" id="PTHR45649:SF14">
    <property type="entry name" value="GABA PERMEASE"/>
    <property type="match status" value="1"/>
</dbReference>
<dbReference type="PIRSF" id="PIRSF006060">
    <property type="entry name" value="AA_transporter"/>
    <property type="match status" value="1"/>
</dbReference>
<protein>
    <recommendedName>
        <fullName evidence="9">Amino acid permease/ SLC12A domain-containing protein</fullName>
    </recommendedName>
</protein>
<feature type="transmembrane region" description="Helical" evidence="6">
    <location>
        <begin position="489"/>
        <end position="508"/>
    </location>
</feature>
<keyword evidence="5 6" id="KW-0472">Membrane</keyword>
<evidence type="ECO:0000313" key="7">
    <source>
        <dbReference type="EMBL" id="KAL1409283.1"/>
    </source>
</evidence>
<feature type="transmembrane region" description="Helical" evidence="6">
    <location>
        <begin position="83"/>
        <end position="107"/>
    </location>
</feature>
<keyword evidence="8" id="KW-1185">Reference proteome</keyword>
<evidence type="ECO:0000256" key="5">
    <source>
        <dbReference type="ARBA" id="ARBA00023136"/>
    </source>
</evidence>
<name>A0ABR3Q3F8_9TREE</name>
<feature type="transmembrane region" description="Helical" evidence="6">
    <location>
        <begin position="456"/>
        <end position="477"/>
    </location>
</feature>
<feature type="transmembrane region" description="Helical" evidence="6">
    <location>
        <begin position="413"/>
        <end position="435"/>
    </location>
</feature>
<feature type="transmembrane region" description="Helical" evidence="6">
    <location>
        <begin position="46"/>
        <end position="63"/>
    </location>
</feature>
<feature type="transmembrane region" description="Helical" evidence="6">
    <location>
        <begin position="205"/>
        <end position="226"/>
    </location>
</feature>
<evidence type="ECO:0000256" key="3">
    <source>
        <dbReference type="ARBA" id="ARBA00022692"/>
    </source>
</evidence>
<feature type="transmembrane region" description="Helical" evidence="6">
    <location>
        <begin position="128"/>
        <end position="155"/>
    </location>
</feature>
<dbReference type="Proteomes" id="UP001565368">
    <property type="component" value="Unassembled WGS sequence"/>
</dbReference>
<feature type="transmembrane region" description="Helical" evidence="6">
    <location>
        <begin position="330"/>
        <end position="349"/>
    </location>
</feature>
<reference evidence="7 8" key="1">
    <citation type="submission" date="2023-08" db="EMBL/GenBank/DDBJ databases">
        <title>Annotated Genome Sequence of Vanrija albida AlHP1.</title>
        <authorList>
            <person name="Herzog R."/>
        </authorList>
    </citation>
    <scope>NUCLEOTIDE SEQUENCE [LARGE SCALE GENOMIC DNA]</scope>
    <source>
        <strain evidence="7 8">AlHP1</strain>
    </source>
</reference>
<evidence type="ECO:0000256" key="1">
    <source>
        <dbReference type="ARBA" id="ARBA00004141"/>
    </source>
</evidence>
<evidence type="ECO:0000313" key="8">
    <source>
        <dbReference type="Proteomes" id="UP001565368"/>
    </source>
</evidence>
<dbReference type="Pfam" id="PF13520">
    <property type="entry name" value="AA_permease_2"/>
    <property type="match status" value="1"/>
</dbReference>
<organism evidence="7 8">
    <name type="scientific">Vanrija albida</name>
    <dbReference type="NCBI Taxonomy" id="181172"/>
    <lineage>
        <taxon>Eukaryota</taxon>
        <taxon>Fungi</taxon>
        <taxon>Dikarya</taxon>
        <taxon>Basidiomycota</taxon>
        <taxon>Agaricomycotina</taxon>
        <taxon>Tremellomycetes</taxon>
        <taxon>Trichosporonales</taxon>
        <taxon>Trichosporonaceae</taxon>
        <taxon>Vanrija</taxon>
    </lineage>
</organism>
<evidence type="ECO:0000256" key="4">
    <source>
        <dbReference type="ARBA" id="ARBA00022989"/>
    </source>
</evidence>
<keyword evidence="2" id="KW-0813">Transport</keyword>
<proteinExistence type="predicted"/>
<dbReference type="EMBL" id="JBBXJM010000004">
    <property type="protein sequence ID" value="KAL1409283.1"/>
    <property type="molecule type" value="Genomic_DNA"/>
</dbReference>
<comment type="subcellular location">
    <subcellularLocation>
        <location evidence="1">Membrane</location>
        <topology evidence="1">Multi-pass membrane protein</topology>
    </subcellularLocation>
</comment>
<dbReference type="Gene3D" id="1.20.1740.10">
    <property type="entry name" value="Amino acid/polyamine transporter I"/>
    <property type="match status" value="1"/>
</dbReference>
<gene>
    <name evidence="7" type="ORF">Q8F55_006116</name>
</gene>
<dbReference type="GeneID" id="95987159"/>
<comment type="caution">
    <text evidence="7">The sequence shown here is derived from an EMBL/GenBank/DDBJ whole genome shotgun (WGS) entry which is preliminary data.</text>
</comment>
<dbReference type="RefSeq" id="XP_069209227.1">
    <property type="nucleotide sequence ID" value="XM_069354585.1"/>
</dbReference>
<feature type="transmembrane region" description="Helical" evidence="6">
    <location>
        <begin position="281"/>
        <end position="303"/>
    </location>
</feature>
<evidence type="ECO:0000256" key="6">
    <source>
        <dbReference type="SAM" id="Phobius"/>
    </source>
</evidence>
<feature type="transmembrane region" description="Helical" evidence="6">
    <location>
        <begin position="175"/>
        <end position="193"/>
    </location>
</feature>
<keyword evidence="4 6" id="KW-1133">Transmembrane helix</keyword>
<feature type="transmembrane region" description="Helical" evidence="6">
    <location>
        <begin position="387"/>
        <end position="407"/>
    </location>
</feature>
<evidence type="ECO:0000256" key="2">
    <source>
        <dbReference type="ARBA" id="ARBA00022448"/>
    </source>
</evidence>
<feature type="transmembrane region" description="Helical" evidence="6">
    <location>
        <begin position="246"/>
        <end position="269"/>
    </location>
</feature>
<dbReference type="PANTHER" id="PTHR45649">
    <property type="entry name" value="AMINO-ACID PERMEASE BAT1"/>
    <property type="match status" value="1"/>
</dbReference>
<sequence length="531" mass="56955">MSATESKPHSAAASFTGFTGDKDTAAVHVHAAPHGHYKEEGELKRGFSMLSCLGLAFAILNSWNAMSASAQIVLPSGGSVAMLWGLVVSAIATLTMATSFAEVCHVYPLTGGQLDWTYILVPEKYRNFASFFVGWMSCTGWISLAASASIIVSNFLSGIIVMWNDTFELKTWQSFLFYLAATIVSWALNAFGLRILPTLDRVAGLWSLLGIVVVSITILSCSSGRFASAGDVFAKFTNETGWPDGLAFFLGLLQSIFGLTGFDAVSHMVDELPRPTRNAPIVMVVSVCLGASSAFIYLVIFLFCVQDFDALVSSPTGPILQVFLQSTKSMGGATALLVIFNLVAQIFAGQGLTTIASRMVLSFARDRGLGHISPYVGHVHVGLNSPVNAITFVCIWIVVLGCIQLGSSVAFNAIIASSVVFLQISYIVPMTALVIRGQACFEGNHHHKAVWSLGRFRRLINSIALAMLLLTTVIFTFPPAIPVNGESMNYVVVVLGVAIVLCLGTWFIDGRKNYHGPRDIDARLAIAATAL</sequence>
<keyword evidence="3 6" id="KW-0812">Transmembrane</keyword>
<accession>A0ABR3Q3F8</accession>
<evidence type="ECO:0008006" key="9">
    <source>
        <dbReference type="Google" id="ProtNLM"/>
    </source>
</evidence>
<dbReference type="InterPro" id="IPR002293">
    <property type="entry name" value="AA/rel_permease1"/>
</dbReference>